<evidence type="ECO:0000259" key="2">
    <source>
        <dbReference type="Pfam" id="PF00561"/>
    </source>
</evidence>
<dbReference type="EC" id="2.3.1.31" evidence="3"/>
<dbReference type="PANTHER" id="PTHR32268">
    <property type="entry name" value="HOMOSERINE O-ACETYLTRANSFERASE"/>
    <property type="match status" value="1"/>
</dbReference>
<dbReference type="InterPro" id="IPR000073">
    <property type="entry name" value="AB_hydrolase_1"/>
</dbReference>
<dbReference type="EMBL" id="CP016397">
    <property type="protein sequence ID" value="ASQ45156.1"/>
    <property type="molecule type" value="Genomic_DNA"/>
</dbReference>
<feature type="domain" description="AB hydrolase-1" evidence="2">
    <location>
        <begin position="102"/>
        <end position="225"/>
    </location>
</feature>
<dbReference type="NCBIfam" id="NF005071">
    <property type="entry name" value="PRK06489.1"/>
    <property type="match status" value="1"/>
</dbReference>
<keyword evidence="3" id="KW-0012">Acyltransferase</keyword>
<dbReference type="AlphaFoldDB" id="A0A222P001"/>
<dbReference type="PANTHER" id="PTHR32268:SF11">
    <property type="entry name" value="HOMOSERINE O-ACETYLTRANSFERASE"/>
    <property type="match status" value="1"/>
</dbReference>
<evidence type="ECO:0000313" key="4">
    <source>
        <dbReference type="Proteomes" id="UP000201728"/>
    </source>
</evidence>
<reference evidence="4" key="1">
    <citation type="submission" date="2016-07" db="EMBL/GenBank/DDBJ databases">
        <authorList>
            <person name="Florea S."/>
            <person name="Webb J.S."/>
            <person name="Jaromczyk J."/>
            <person name="Schardl C.L."/>
        </authorList>
    </citation>
    <scope>NUCLEOTIDE SEQUENCE [LARGE SCALE GENOMIC DNA]</scope>
    <source>
        <strain evidence="4">CDC-D5610</strain>
    </source>
</reference>
<dbReference type="GO" id="GO:0009086">
    <property type="term" value="P:methionine biosynthetic process"/>
    <property type="evidence" value="ECO:0007669"/>
    <property type="project" value="TreeGrafter"/>
</dbReference>
<dbReference type="InterPro" id="IPR008220">
    <property type="entry name" value="HAT_MetX-like"/>
</dbReference>
<protein>
    <submittedName>
        <fullName evidence="3">Homoserine O-acetyltransferase</fullName>
        <ecNumber evidence="3">2.3.1.31</ecNumber>
    </submittedName>
</protein>
<keyword evidence="1 3" id="KW-0808">Transferase</keyword>
<gene>
    <name evidence="3" type="primary">metX</name>
    <name evidence="3" type="ORF">clem_02990</name>
</gene>
<proteinExistence type="predicted"/>
<dbReference type="GO" id="GO:0004414">
    <property type="term" value="F:homoserine O-acetyltransferase activity"/>
    <property type="evidence" value="ECO:0007669"/>
    <property type="project" value="UniProtKB-EC"/>
</dbReference>
<dbReference type="KEGG" id="lcd:clem_02990"/>
<evidence type="ECO:0000313" key="3">
    <source>
        <dbReference type="EMBL" id="ASQ45156.1"/>
    </source>
</evidence>
<dbReference type="GO" id="GO:0009092">
    <property type="term" value="P:homoserine metabolic process"/>
    <property type="evidence" value="ECO:0007669"/>
    <property type="project" value="TreeGrafter"/>
</dbReference>
<name>A0A222P001_9GAMM</name>
<dbReference type="OrthoDB" id="9800754at2"/>
<dbReference type="SUPFAM" id="SSF53474">
    <property type="entry name" value="alpha/beta-Hydrolases"/>
    <property type="match status" value="1"/>
</dbReference>
<sequence>MRILLLCFLIFFQLPQTFGKANESLRFALDKNVKNNYKEDNFIIPQYRFKNNQTLENLRIHYITMGTSHKNKRGEITNAILFLHWTGGSGKEMLIHFKQALLAPEKPFDANKYFLIFPDNIGQGHSSKPSDGLRMAFPHYNYHDMVELQHHLVTDKLKIAHLKMIVGTSMGCMHAWMWSELYPNFMDGIMAIVCLPQQIEGRNLLWRQVVVHSIKNDPSWQNGNYKNTPYGLKAAWPWVAMMVDGTPHMQRIISNPNEASNYIHSAMLESAKHDPNDVIYIMSASSSYSPEPLLHSIKTKVFALDFTDDALDSPNFYRMPDLMKHVKYEKWVLQNSTPFSHGHFTLLYPELWVNHAKRFVQWINHSEKSE</sequence>
<dbReference type="RefSeq" id="WP_094090241.1">
    <property type="nucleotide sequence ID" value="NZ_CP016397.1"/>
</dbReference>
<organism evidence="3 4">
    <name type="scientific">Legionella clemsonensis</name>
    <dbReference type="NCBI Taxonomy" id="1867846"/>
    <lineage>
        <taxon>Bacteria</taxon>
        <taxon>Pseudomonadati</taxon>
        <taxon>Pseudomonadota</taxon>
        <taxon>Gammaproteobacteria</taxon>
        <taxon>Legionellales</taxon>
        <taxon>Legionellaceae</taxon>
        <taxon>Legionella</taxon>
    </lineage>
</organism>
<accession>A0A222P001</accession>
<dbReference type="Pfam" id="PF00561">
    <property type="entry name" value="Abhydrolase_1"/>
    <property type="match status" value="1"/>
</dbReference>
<dbReference type="Gene3D" id="3.40.50.1820">
    <property type="entry name" value="alpha/beta hydrolase"/>
    <property type="match status" value="1"/>
</dbReference>
<dbReference type="InterPro" id="IPR029058">
    <property type="entry name" value="AB_hydrolase_fold"/>
</dbReference>
<evidence type="ECO:0000256" key="1">
    <source>
        <dbReference type="ARBA" id="ARBA00022679"/>
    </source>
</evidence>
<keyword evidence="4" id="KW-1185">Reference proteome</keyword>
<dbReference type="Proteomes" id="UP000201728">
    <property type="component" value="Chromosome"/>
</dbReference>